<dbReference type="RefSeq" id="WP_134052420.1">
    <property type="nucleotide sequence ID" value="NZ_AP022586.1"/>
</dbReference>
<accession>A0AAD1IIT4</accession>
<name>A0AAD1IIT4_9MYCO</name>
<reference evidence="1 2" key="1">
    <citation type="journal article" date="2019" name="Emerg. Microbes Infect.">
        <title>Comprehensive subspecies identification of 175 nontuberculous mycobacteria species based on 7547 genomic profiles.</title>
        <authorList>
            <person name="Matsumoto Y."/>
            <person name="Kinjo T."/>
            <person name="Motooka D."/>
            <person name="Nabeya D."/>
            <person name="Jung N."/>
            <person name="Uechi K."/>
            <person name="Horii T."/>
            <person name="Iida T."/>
            <person name="Fujita J."/>
            <person name="Nakamura S."/>
        </authorList>
    </citation>
    <scope>NUCLEOTIDE SEQUENCE [LARGE SCALE GENOMIC DNA]</scope>
    <source>
        <strain evidence="1 2">JCM 17423</strain>
    </source>
</reference>
<dbReference type="EMBL" id="AP022586">
    <property type="protein sequence ID" value="BBY16457.1"/>
    <property type="molecule type" value="Genomic_DNA"/>
</dbReference>
<dbReference type="AlphaFoldDB" id="A0AAD1IIT4"/>
<proteinExistence type="predicted"/>
<dbReference type="Proteomes" id="UP000466607">
    <property type="component" value="Chromosome"/>
</dbReference>
<organism evidence="1 2">
    <name type="scientific">Mycolicibacterium litorale</name>
    <dbReference type="NCBI Taxonomy" id="758802"/>
    <lineage>
        <taxon>Bacteria</taxon>
        <taxon>Bacillati</taxon>
        <taxon>Actinomycetota</taxon>
        <taxon>Actinomycetes</taxon>
        <taxon>Mycobacteriales</taxon>
        <taxon>Mycobacteriaceae</taxon>
        <taxon>Mycolicibacterium</taxon>
    </lineage>
</organism>
<sequence length="184" mass="19631">MSRLRQAWLEFVGEETTPAGTATILGLAALGGYLAPRLAGGRLGPAERAVLVVSAVDLWGGAWANNTVACARWYERPGQTDADHLRFAALHVHPLVLAWIDGGGPGRWRWAAANYGYLLAATWVLRRAAPRRPLGIVLTVAGVLLDAGLGPSRAALWFGPVFYAKLLLGHASAALWSDRTLSEA</sequence>
<keyword evidence="2" id="KW-1185">Reference proteome</keyword>
<evidence type="ECO:0000313" key="1">
    <source>
        <dbReference type="EMBL" id="BBY16457.1"/>
    </source>
</evidence>
<protein>
    <submittedName>
        <fullName evidence="1">Uncharacterized protein</fullName>
    </submittedName>
</protein>
<evidence type="ECO:0000313" key="2">
    <source>
        <dbReference type="Proteomes" id="UP000466607"/>
    </source>
</evidence>
<gene>
    <name evidence="1" type="ORF">MLIT_20490</name>
</gene>